<accession>A0A7C5LV71</accession>
<gene>
    <name evidence="2" type="ORF">ENJ42_08430</name>
</gene>
<evidence type="ECO:0000313" key="2">
    <source>
        <dbReference type="EMBL" id="HHL43629.1"/>
    </source>
</evidence>
<evidence type="ECO:0000256" key="1">
    <source>
        <dbReference type="SAM" id="Phobius"/>
    </source>
</evidence>
<sequence>MANLVGLGMDAAAGGVFGIIGTALGRIASYFERKQEMEQERLRWGHELKLHELQMQARQQETEMEMAIAEQQGSWRGLEASINADANTGVASKWVINTLRLVRPVLTLLLWLITAWIFSKTGDAGIVNSAVFAATAATLWWFGDRAPRLRNQLGVPGPV</sequence>
<keyword evidence="1" id="KW-1133">Transmembrane helix</keyword>
<feature type="transmembrane region" description="Helical" evidence="1">
    <location>
        <begin position="124"/>
        <end position="142"/>
    </location>
</feature>
<name>A0A7C5LV71_9PROT</name>
<comment type="caution">
    <text evidence="2">The sequence shown here is derived from an EMBL/GenBank/DDBJ whole genome shotgun (WGS) entry which is preliminary data.</text>
</comment>
<organism evidence="2">
    <name type="scientific">Hellea balneolensis</name>
    <dbReference type="NCBI Taxonomy" id="287478"/>
    <lineage>
        <taxon>Bacteria</taxon>
        <taxon>Pseudomonadati</taxon>
        <taxon>Pseudomonadota</taxon>
        <taxon>Alphaproteobacteria</taxon>
        <taxon>Maricaulales</taxon>
        <taxon>Robiginitomaculaceae</taxon>
        <taxon>Hellea</taxon>
    </lineage>
</organism>
<dbReference type="AlphaFoldDB" id="A0A7C5LV71"/>
<feature type="transmembrane region" description="Helical" evidence="1">
    <location>
        <begin position="12"/>
        <end position="31"/>
    </location>
</feature>
<keyword evidence="1" id="KW-0812">Transmembrane</keyword>
<reference evidence="2" key="1">
    <citation type="journal article" date="2020" name="mSystems">
        <title>Genome- and Community-Level Interaction Insights into Carbon Utilization and Element Cycling Functions of Hydrothermarchaeota in Hydrothermal Sediment.</title>
        <authorList>
            <person name="Zhou Z."/>
            <person name="Liu Y."/>
            <person name="Xu W."/>
            <person name="Pan J."/>
            <person name="Luo Z.H."/>
            <person name="Li M."/>
        </authorList>
    </citation>
    <scope>NUCLEOTIDE SEQUENCE [LARGE SCALE GENOMIC DNA]</scope>
    <source>
        <strain evidence="2">HyVt-485</strain>
    </source>
</reference>
<feature type="transmembrane region" description="Helical" evidence="1">
    <location>
        <begin position="101"/>
        <end position="118"/>
    </location>
</feature>
<dbReference type="EMBL" id="DRMJ01000439">
    <property type="protein sequence ID" value="HHL43629.1"/>
    <property type="molecule type" value="Genomic_DNA"/>
</dbReference>
<protein>
    <submittedName>
        <fullName evidence="2">Uncharacterized protein</fullName>
    </submittedName>
</protein>
<dbReference type="Proteomes" id="UP000885830">
    <property type="component" value="Unassembled WGS sequence"/>
</dbReference>
<keyword evidence="1" id="KW-0472">Membrane</keyword>
<proteinExistence type="predicted"/>